<evidence type="ECO:0000256" key="6">
    <source>
        <dbReference type="ARBA" id="ARBA00023125"/>
    </source>
</evidence>
<comment type="catalytic activity">
    <reaction evidence="1 8 9">
        <text>ATP-dependent breakage, passage and rejoining of double-stranded DNA.</text>
        <dbReference type="EC" id="5.6.2.2"/>
    </reaction>
</comment>
<dbReference type="GO" id="GO:0003677">
    <property type="term" value="F:DNA binding"/>
    <property type="evidence" value="ECO:0007669"/>
    <property type="project" value="UniProtKB-UniRule"/>
</dbReference>
<feature type="short sequence motif" description="GyrA-box" evidence="8">
    <location>
        <begin position="525"/>
        <end position="531"/>
    </location>
</feature>
<dbReference type="Pfam" id="PF00521">
    <property type="entry name" value="DNA_topoisoIV"/>
    <property type="match status" value="1"/>
</dbReference>
<dbReference type="InterPro" id="IPR013760">
    <property type="entry name" value="Topo_IIA-like_dom_sf"/>
</dbReference>
<dbReference type="Gene3D" id="3.90.199.10">
    <property type="entry name" value="Topoisomerase II, domain 5"/>
    <property type="match status" value="1"/>
</dbReference>
<dbReference type="EMBL" id="CP045875">
    <property type="protein sequence ID" value="QGG46976.1"/>
    <property type="molecule type" value="Genomic_DNA"/>
</dbReference>
<dbReference type="Gene3D" id="1.10.268.10">
    <property type="entry name" value="Topoisomerase, domain 3"/>
    <property type="match status" value="1"/>
</dbReference>
<dbReference type="RefSeq" id="WP_153724452.1">
    <property type="nucleotide sequence ID" value="NZ_CP045875.1"/>
</dbReference>
<accession>A0A5Q2N0C3</accession>
<dbReference type="InterPro" id="IPR013757">
    <property type="entry name" value="Topo_IIA_A_a_sf"/>
</dbReference>
<dbReference type="InterPro" id="IPR005743">
    <property type="entry name" value="GyrA"/>
</dbReference>
<comment type="similarity">
    <text evidence="2 8">Belongs to the type II topoisomerase GyrA/ParC subunit family.</text>
</comment>
<keyword evidence="3 8" id="KW-0547">Nucleotide-binding</keyword>
<sequence>MTEIVGKVVPIKLEDEMKKSFLDYSMSVIVSRALPDVRDGLKPVHRRILYTLHETGRTPEKPYSKSAGLVGDVMGRYHPHGDAAIYDAIVRLVQNFSSRYPLIDGHGNFGSIDGDPAAAMRYTELRMAKITTHILSDIEKNTVDFKPNYDDKREEPIVLPARVPNLLVNGSSGIAVGMATNIPPHNLGEVVDATIMMIDDPTVSTEDLMKVIKGPDFPTGGLIMGRDGIRQAYLTGRGSVVMRAKTRIEKMNGGKMRILVHEIPYQVNKSRLLERIADLVRDKRIDGITDLRDESDRKGMQIVIELRRDANPQVILNQLFKQTQLQDTFGVILLALVDGVPKVLNLRDMIYYYLEHQKDVIVRRTRYDLEKAEARAHILEGLRIAIDHIDRIIEIIRSSPTEEQARPRLMSEFSLSEKQAQAILDMRLKRLAGLEREKIEEEYQSLLNDIAYYNAVLNSEKMVLDIIRKEIIEIKTKFADERRSEITAAGGAFDIEDLIAEEDAVITITHNGYIKRLPVHTYKAQHRGGRGVTGMGTKDDDFVELLFITTTHHNLLFFTNRGKVYRLKAHEIPEASRTAKGTAIVNLLAISGEPYSLVITMLEARCDMSHKVECVSEEKITAVFPVKDYDPDHYLFMATRNGVVKKTPVQDYDRSRKDGIIALNLDDGDELFSVKMTDGQSDILLVTNKGMAVRFNEADVRTMGRVARGVKGIDLSDDDQLTALEIVKDDDDLLMITESGMGKRTSLSEYRKQRRGGKGIMVMRLTDRTGLMAGVRVVRSGDEVMVISAEGVIIRLIVDEISKLSRMTQGVNIMRMSQDDKVVALARVAMKEEEV</sequence>
<dbReference type="SUPFAM" id="SSF56719">
    <property type="entry name" value="Type II DNA topoisomerase"/>
    <property type="match status" value="1"/>
</dbReference>
<evidence type="ECO:0000256" key="2">
    <source>
        <dbReference type="ARBA" id="ARBA00008263"/>
    </source>
</evidence>
<feature type="domain" description="Topo IIA-type catalytic" evidence="10">
    <location>
        <begin position="34"/>
        <end position="498"/>
    </location>
</feature>
<keyword evidence="6 8" id="KW-0238">DNA-binding</keyword>
<dbReference type="GO" id="GO:0034335">
    <property type="term" value="F:DNA negative supercoiling activity"/>
    <property type="evidence" value="ECO:0007669"/>
    <property type="project" value="UniProtKB-ARBA"/>
</dbReference>
<reference evidence="12" key="1">
    <citation type="submission" date="2019-11" db="EMBL/GenBank/DDBJ databases">
        <title>Genome sequence of Heliorestis convoluta strain HH, an alkaliphilic and minimalistic phototrophic bacterium from a soda lake in Egypt.</title>
        <authorList>
            <person name="Dewey E.D."/>
            <person name="Stokes L.M."/>
            <person name="Burchell B.M."/>
            <person name="Shaffer K.N."/>
            <person name="Huntington A.M."/>
            <person name="Baker J.M."/>
            <person name="Nadendla S."/>
            <person name="Giglio M.G."/>
            <person name="Touchman J.W."/>
            <person name="Blankenship R.E."/>
            <person name="Madigan M.T."/>
            <person name="Sattley W.M."/>
        </authorList>
    </citation>
    <scope>NUCLEOTIDE SEQUENCE [LARGE SCALE GENOMIC DNA]</scope>
    <source>
        <strain evidence="12">HH</strain>
    </source>
</reference>
<dbReference type="SMART" id="SM00434">
    <property type="entry name" value="TOP4c"/>
    <property type="match status" value="1"/>
</dbReference>
<gene>
    <name evidence="8 11" type="primary">gyrA</name>
    <name evidence="11" type="ORF">FTV88_0819</name>
</gene>
<dbReference type="GO" id="GO:0005737">
    <property type="term" value="C:cytoplasm"/>
    <property type="evidence" value="ECO:0007669"/>
    <property type="project" value="UniProtKB-SubCell"/>
</dbReference>
<organism evidence="11 12">
    <name type="scientific">Heliorestis convoluta</name>
    <dbReference type="NCBI Taxonomy" id="356322"/>
    <lineage>
        <taxon>Bacteria</taxon>
        <taxon>Bacillati</taxon>
        <taxon>Bacillota</taxon>
        <taxon>Clostridia</taxon>
        <taxon>Eubacteriales</taxon>
        <taxon>Heliobacteriaceae</taxon>
        <taxon>Heliorestis</taxon>
    </lineage>
</organism>
<dbReference type="GO" id="GO:0006265">
    <property type="term" value="P:DNA topological change"/>
    <property type="evidence" value="ECO:0007669"/>
    <property type="project" value="UniProtKB-UniRule"/>
</dbReference>
<dbReference type="InterPro" id="IPR002205">
    <property type="entry name" value="Topo_IIA_dom_A"/>
</dbReference>
<comment type="subcellular location">
    <subcellularLocation>
        <location evidence="8">Cytoplasm</location>
    </subcellularLocation>
</comment>
<protein>
    <recommendedName>
        <fullName evidence="8">DNA gyrase subunit A</fullName>
        <ecNumber evidence="8">5.6.2.2</ecNumber>
    </recommendedName>
</protein>
<dbReference type="GO" id="GO:0005524">
    <property type="term" value="F:ATP binding"/>
    <property type="evidence" value="ECO:0007669"/>
    <property type="project" value="UniProtKB-UniRule"/>
</dbReference>
<evidence type="ECO:0000256" key="9">
    <source>
        <dbReference type="PROSITE-ProRule" id="PRU01384"/>
    </source>
</evidence>
<dbReference type="InterPro" id="IPR050220">
    <property type="entry name" value="Type_II_DNA_Topoisomerases"/>
</dbReference>
<dbReference type="Gene3D" id="3.30.1360.40">
    <property type="match status" value="1"/>
</dbReference>
<dbReference type="OrthoDB" id="9806486at2"/>
<evidence type="ECO:0000256" key="3">
    <source>
        <dbReference type="ARBA" id="ARBA00022741"/>
    </source>
</evidence>
<dbReference type="FunFam" id="3.90.199.10:FF:000001">
    <property type="entry name" value="DNA gyrase subunit A"/>
    <property type="match status" value="1"/>
</dbReference>
<evidence type="ECO:0000313" key="12">
    <source>
        <dbReference type="Proteomes" id="UP000366051"/>
    </source>
</evidence>
<evidence type="ECO:0000259" key="10">
    <source>
        <dbReference type="PROSITE" id="PS52040"/>
    </source>
</evidence>
<dbReference type="GO" id="GO:0006261">
    <property type="term" value="P:DNA-templated DNA replication"/>
    <property type="evidence" value="ECO:0007669"/>
    <property type="project" value="UniProtKB-UniRule"/>
</dbReference>
<keyword evidence="5 8" id="KW-0799">Topoisomerase</keyword>
<comment type="miscellaneous">
    <text evidence="8">Few gyrases are as efficient as E.coli at forming negative supercoils. Not all organisms have 2 type II topoisomerases; in organisms with a single type II topoisomerase this enzyme also has to decatenate newly replicated chromosomes.</text>
</comment>
<dbReference type="PANTHER" id="PTHR43493:SF5">
    <property type="entry name" value="DNA GYRASE SUBUNIT A, CHLOROPLASTIC_MITOCHONDRIAL"/>
    <property type="match status" value="1"/>
</dbReference>
<keyword evidence="4 8" id="KW-0067">ATP-binding</keyword>
<name>A0A5Q2N0C3_9FIRM</name>
<dbReference type="FunFam" id="3.30.1360.40:FF:000002">
    <property type="entry name" value="DNA gyrase subunit A"/>
    <property type="match status" value="1"/>
</dbReference>
<dbReference type="GO" id="GO:0009330">
    <property type="term" value="C:DNA topoisomerase type II (double strand cut, ATP-hydrolyzing) complex"/>
    <property type="evidence" value="ECO:0007669"/>
    <property type="project" value="TreeGrafter"/>
</dbReference>
<comment type="function">
    <text evidence="8">A type II topoisomerase that negatively supercoils closed circular double-stranded (ds) DNA in an ATP-dependent manner to modulate DNA topology and maintain chromosomes in an underwound state. Negative supercoiling favors strand separation, and DNA replication, transcription, recombination and repair, all of which involve strand separation. Also able to catalyze the interconversion of other topological isomers of dsDNA rings, including catenanes and knotted rings. Type II topoisomerases break and join 2 DNA strands simultaneously in an ATP-dependent manner.</text>
</comment>
<comment type="subunit">
    <text evidence="8">Heterotetramer, composed of two GyrA and two GyrB chains. In the heterotetramer, GyrA contains the active site tyrosine that forms a transient covalent intermediate with DNA, while GyrB binds cofactors and catalyzes ATP hydrolysis.</text>
</comment>
<dbReference type="InterPro" id="IPR035516">
    <property type="entry name" value="Gyrase/topoIV_suA_C"/>
</dbReference>
<evidence type="ECO:0000313" key="11">
    <source>
        <dbReference type="EMBL" id="QGG46976.1"/>
    </source>
</evidence>
<dbReference type="NCBIfam" id="NF004043">
    <property type="entry name" value="PRK05560.1"/>
    <property type="match status" value="1"/>
</dbReference>
<keyword evidence="12" id="KW-1185">Reference proteome</keyword>
<evidence type="ECO:0000256" key="5">
    <source>
        <dbReference type="ARBA" id="ARBA00023029"/>
    </source>
</evidence>
<keyword evidence="7 8" id="KW-0413">Isomerase</keyword>
<dbReference type="EC" id="5.6.2.2" evidence="8"/>
<dbReference type="PANTHER" id="PTHR43493">
    <property type="entry name" value="DNA GYRASE/TOPOISOMERASE SUBUNIT A"/>
    <property type="match status" value="1"/>
</dbReference>
<dbReference type="Gene3D" id="2.120.10.90">
    <property type="entry name" value="DNA gyrase/topoisomerase IV, subunit A, C-terminal"/>
    <property type="match status" value="1"/>
</dbReference>
<dbReference type="Proteomes" id="UP000366051">
    <property type="component" value="Chromosome"/>
</dbReference>
<dbReference type="FunFam" id="1.10.268.10:FF:000001">
    <property type="entry name" value="DNA gyrase subunit A"/>
    <property type="match status" value="1"/>
</dbReference>
<dbReference type="AlphaFoldDB" id="A0A5Q2N0C3"/>
<dbReference type="PROSITE" id="PS52040">
    <property type="entry name" value="TOPO_IIA"/>
    <property type="match status" value="1"/>
</dbReference>
<evidence type="ECO:0000256" key="4">
    <source>
        <dbReference type="ARBA" id="ARBA00022840"/>
    </source>
</evidence>
<dbReference type="NCBIfam" id="TIGR01063">
    <property type="entry name" value="gyrA"/>
    <property type="match status" value="1"/>
</dbReference>
<keyword evidence="8" id="KW-0963">Cytoplasm</keyword>
<dbReference type="Pfam" id="PF03989">
    <property type="entry name" value="DNA_gyraseA_C"/>
    <property type="match status" value="6"/>
</dbReference>
<dbReference type="GO" id="GO:0005694">
    <property type="term" value="C:chromosome"/>
    <property type="evidence" value="ECO:0007669"/>
    <property type="project" value="InterPro"/>
</dbReference>
<feature type="active site" description="O-(5'-phospho-DNA)-tyrosine intermediate" evidence="8 9">
    <location>
        <position position="122"/>
    </location>
</feature>
<dbReference type="SUPFAM" id="SSF101904">
    <property type="entry name" value="GyrA/ParC C-terminal domain-like"/>
    <property type="match status" value="1"/>
</dbReference>
<dbReference type="InterPro" id="IPR006691">
    <property type="entry name" value="GyrA/parC_rep"/>
</dbReference>
<dbReference type="KEGG" id="hcv:FTV88_0819"/>
<dbReference type="HAMAP" id="MF_01897">
    <property type="entry name" value="GyrA"/>
    <property type="match status" value="1"/>
</dbReference>
<dbReference type="CDD" id="cd00187">
    <property type="entry name" value="TOP4c"/>
    <property type="match status" value="1"/>
</dbReference>
<dbReference type="NCBIfam" id="NF004044">
    <property type="entry name" value="PRK05561.1"/>
    <property type="match status" value="1"/>
</dbReference>
<evidence type="ECO:0000256" key="7">
    <source>
        <dbReference type="ARBA" id="ARBA00023235"/>
    </source>
</evidence>
<proteinExistence type="inferred from homology"/>
<evidence type="ECO:0000256" key="8">
    <source>
        <dbReference type="HAMAP-Rule" id="MF_01897"/>
    </source>
</evidence>
<evidence type="ECO:0000256" key="1">
    <source>
        <dbReference type="ARBA" id="ARBA00000185"/>
    </source>
</evidence>
<dbReference type="InterPro" id="IPR013758">
    <property type="entry name" value="Topo_IIA_A/C_ab"/>
</dbReference>